<feature type="domain" description="HTH crp-type" evidence="4">
    <location>
        <begin position="152"/>
        <end position="220"/>
    </location>
</feature>
<keyword evidence="2" id="KW-0238">DNA-binding</keyword>
<sequence>MMNDFIMHALRQCPLFMGMSEVSIELALGSINYQIVSLEKRDVYALAGMPCRFADIVVKGSLVCRMASLSGKQVEVSRLQAGDIIAPAFIFAKDNTIPVSVETDSEVKLLRMTPQTLRLLMDNDPDIRMNFIQTLSNIDVFLTHKMKVLSLFTVREKVAYLLLETAGEQNSNTIKLQRSRQEIANSFGIQKFSLLRVLNEFEKEGAIRIDGKTIEILQREKLK</sequence>
<keyword evidence="5" id="KW-0808">Transferase</keyword>
<dbReference type="InterPro" id="IPR014710">
    <property type="entry name" value="RmlC-like_jellyroll"/>
</dbReference>
<dbReference type="RefSeq" id="WP_004381279.1">
    <property type="nucleotide sequence ID" value="NZ_CAUUPM010000012.1"/>
</dbReference>
<dbReference type="SUPFAM" id="SSF51206">
    <property type="entry name" value="cAMP-binding domain-like"/>
    <property type="match status" value="1"/>
</dbReference>
<keyword evidence="1" id="KW-0805">Transcription regulation</keyword>
<dbReference type="AlphaFoldDB" id="A0A1T4L8P3"/>
<dbReference type="GeneID" id="95426743"/>
<dbReference type="Proteomes" id="UP000190065">
    <property type="component" value="Unassembled WGS sequence"/>
</dbReference>
<dbReference type="PROSITE" id="PS51063">
    <property type="entry name" value="HTH_CRP_2"/>
    <property type="match status" value="1"/>
</dbReference>
<dbReference type="InterPro" id="IPR018490">
    <property type="entry name" value="cNMP-bd_dom_sf"/>
</dbReference>
<dbReference type="PANTHER" id="PTHR24567:SF58">
    <property type="entry name" value="CYCLIC AMP-BINDING REGULATORY PROTEIN"/>
    <property type="match status" value="1"/>
</dbReference>
<name>A0A1T4L8P3_9BACT</name>
<dbReference type="InterPro" id="IPR012318">
    <property type="entry name" value="HTH_CRP"/>
</dbReference>
<dbReference type="Pfam" id="PF13545">
    <property type="entry name" value="HTH_Crp_2"/>
    <property type="match status" value="1"/>
</dbReference>
<accession>A0A1T4L8P3</accession>
<dbReference type="InterPro" id="IPR050397">
    <property type="entry name" value="Env_Response_Regulators"/>
</dbReference>
<evidence type="ECO:0000256" key="2">
    <source>
        <dbReference type="ARBA" id="ARBA00023125"/>
    </source>
</evidence>
<dbReference type="SUPFAM" id="SSF46785">
    <property type="entry name" value="Winged helix' DNA-binding domain"/>
    <property type="match status" value="1"/>
</dbReference>
<evidence type="ECO:0000256" key="1">
    <source>
        <dbReference type="ARBA" id="ARBA00023015"/>
    </source>
</evidence>
<dbReference type="EMBL" id="FUXK01000003">
    <property type="protein sequence ID" value="SJZ50867.1"/>
    <property type="molecule type" value="Genomic_DNA"/>
</dbReference>
<dbReference type="eggNOG" id="COG0664">
    <property type="taxonomic scope" value="Bacteria"/>
</dbReference>
<gene>
    <name evidence="5" type="ORF">SAMN02745202_00325</name>
</gene>
<keyword evidence="5" id="KW-0418">Kinase</keyword>
<dbReference type="GO" id="GO:0005829">
    <property type="term" value="C:cytosol"/>
    <property type="evidence" value="ECO:0007669"/>
    <property type="project" value="TreeGrafter"/>
</dbReference>
<dbReference type="Pfam" id="PF00027">
    <property type="entry name" value="cNMP_binding"/>
    <property type="match status" value="1"/>
</dbReference>
<evidence type="ECO:0000259" key="4">
    <source>
        <dbReference type="PROSITE" id="PS51063"/>
    </source>
</evidence>
<protein>
    <submittedName>
        <fullName evidence="5">cAMP-binding domain of CRP or a regulatory subunit of cAMP-dependent protein kinases</fullName>
    </submittedName>
</protein>
<dbReference type="GO" id="GO:0016301">
    <property type="term" value="F:kinase activity"/>
    <property type="evidence" value="ECO:0007669"/>
    <property type="project" value="UniProtKB-KW"/>
</dbReference>
<organism evidence="5 6">
    <name type="scientific">Segatella oulorum</name>
    <dbReference type="NCBI Taxonomy" id="28136"/>
    <lineage>
        <taxon>Bacteria</taxon>
        <taxon>Pseudomonadati</taxon>
        <taxon>Bacteroidota</taxon>
        <taxon>Bacteroidia</taxon>
        <taxon>Bacteroidales</taxon>
        <taxon>Prevotellaceae</taxon>
        <taxon>Segatella</taxon>
    </lineage>
</organism>
<dbReference type="Gene3D" id="2.60.120.10">
    <property type="entry name" value="Jelly Rolls"/>
    <property type="match status" value="1"/>
</dbReference>
<evidence type="ECO:0000313" key="6">
    <source>
        <dbReference type="Proteomes" id="UP000190065"/>
    </source>
</evidence>
<dbReference type="GO" id="GO:0003677">
    <property type="term" value="F:DNA binding"/>
    <property type="evidence" value="ECO:0007669"/>
    <property type="project" value="UniProtKB-KW"/>
</dbReference>
<dbReference type="PANTHER" id="PTHR24567">
    <property type="entry name" value="CRP FAMILY TRANSCRIPTIONAL REGULATORY PROTEIN"/>
    <property type="match status" value="1"/>
</dbReference>
<reference evidence="5 6" key="1">
    <citation type="submission" date="2017-02" db="EMBL/GenBank/DDBJ databases">
        <authorList>
            <person name="Peterson S.W."/>
        </authorList>
    </citation>
    <scope>NUCLEOTIDE SEQUENCE [LARGE SCALE GENOMIC DNA]</scope>
    <source>
        <strain evidence="5 6">ATCC 43324</strain>
    </source>
</reference>
<keyword evidence="3" id="KW-0804">Transcription</keyword>
<dbReference type="SMART" id="SM00419">
    <property type="entry name" value="HTH_CRP"/>
    <property type="match status" value="1"/>
</dbReference>
<dbReference type="InterPro" id="IPR036390">
    <property type="entry name" value="WH_DNA-bd_sf"/>
</dbReference>
<dbReference type="InterPro" id="IPR000595">
    <property type="entry name" value="cNMP-bd_dom"/>
</dbReference>
<evidence type="ECO:0000256" key="3">
    <source>
        <dbReference type="ARBA" id="ARBA00023163"/>
    </source>
</evidence>
<evidence type="ECO:0000313" key="5">
    <source>
        <dbReference type="EMBL" id="SJZ50867.1"/>
    </source>
</evidence>
<dbReference type="STRING" id="28136.SAMN02745202_00325"/>
<dbReference type="GO" id="GO:0003700">
    <property type="term" value="F:DNA-binding transcription factor activity"/>
    <property type="evidence" value="ECO:0007669"/>
    <property type="project" value="TreeGrafter"/>
</dbReference>
<proteinExistence type="predicted"/>